<evidence type="ECO:0000259" key="2">
    <source>
        <dbReference type="Pfam" id="PF20182"/>
    </source>
</evidence>
<evidence type="ECO:0000313" key="4">
    <source>
        <dbReference type="Proteomes" id="UP000028492"/>
    </source>
</evidence>
<proteinExistence type="predicted"/>
<dbReference type="Proteomes" id="UP000028492">
    <property type="component" value="Chromosome"/>
</dbReference>
<keyword evidence="1" id="KW-0812">Transmembrane</keyword>
<accession>A0A075UMH7</accession>
<keyword evidence="1" id="KW-1133">Transmembrane helix</keyword>
<dbReference type="HOGENOM" id="CLU_042795_0_0_11"/>
<feature type="transmembrane region" description="Helical" evidence="1">
    <location>
        <begin position="68"/>
        <end position="86"/>
    </location>
</feature>
<feature type="transmembrane region" description="Helical" evidence="1">
    <location>
        <begin position="27"/>
        <end position="48"/>
    </location>
</feature>
<dbReference type="AlphaFoldDB" id="A0A075UMH7"/>
<dbReference type="KEGG" id="aja:AJAP_12325"/>
<dbReference type="EMBL" id="CP008953">
    <property type="protein sequence ID" value="AIG75347.1"/>
    <property type="molecule type" value="Genomic_DNA"/>
</dbReference>
<dbReference type="InterPro" id="IPR046675">
    <property type="entry name" value="DUF6545"/>
</dbReference>
<dbReference type="RefSeq" id="WP_038510780.1">
    <property type="nucleotide sequence ID" value="NZ_CP008953.1"/>
</dbReference>
<name>A0A075UMH7_9PSEU</name>
<reference evidence="3 4" key="1">
    <citation type="journal article" date="2014" name="J. Biotechnol.">
        <title>Complete genome sequence of the actinobacterium Amycolatopsis japonica MG417-CF17(T) (=DSM 44213T) producing (S,S)-N,N'-ethylenediaminedisuccinic acid.</title>
        <authorList>
            <person name="Stegmann E."/>
            <person name="Albersmeier A."/>
            <person name="Spohn M."/>
            <person name="Gert H."/>
            <person name="Weber T."/>
            <person name="Wohlleben W."/>
            <person name="Kalinowski J."/>
            <person name="Ruckert C."/>
        </authorList>
    </citation>
    <scope>NUCLEOTIDE SEQUENCE [LARGE SCALE GENOMIC DNA]</scope>
    <source>
        <strain evidence="4">MG417-CF17 (DSM 44213)</strain>
    </source>
</reference>
<feature type="transmembrane region" description="Helical" evidence="1">
    <location>
        <begin position="214"/>
        <end position="243"/>
    </location>
</feature>
<keyword evidence="4" id="KW-1185">Reference proteome</keyword>
<dbReference type="NCBIfam" id="NF042915">
    <property type="entry name" value="MAB_1171c_fam"/>
    <property type="match status" value="1"/>
</dbReference>
<sequence length="369" mass="40211">MSLAKEFVIAALAWFSFRLARSPRAPAIWALVGCLVLRLLTAPSSMVALHEFTGGALDVATFRLVQTVALDASLFCLLVFFLLSAGGSRRRVTLDAGLLMLVCAALAVAMFVVPAASREQAFGVGAALPSVVTEPGVAFFYLVDAAYGTYTTVQAASWALRDAAETPLRVRWGLRIAACGLIVLALTSVARFGTILVRWAGGDVPSAVPDVTAVLVHLGIILFMAGITLVGLLAVLAAVRLWLRHRRRYEDLRPLWGQLHDVFPGDALYAGQRHGWLEELAFWRLHRRYWRRVVEIRDGLVRLSPYLADSGFVEGRERVSPEVFREALTRLRAGERPTSRTAVAVARPEGPDIEADVGALVTLSKTLRA</sequence>
<evidence type="ECO:0000313" key="3">
    <source>
        <dbReference type="EMBL" id="AIG75347.1"/>
    </source>
</evidence>
<organism evidence="3 4">
    <name type="scientific">Amycolatopsis japonica</name>
    <dbReference type="NCBI Taxonomy" id="208439"/>
    <lineage>
        <taxon>Bacteria</taxon>
        <taxon>Bacillati</taxon>
        <taxon>Actinomycetota</taxon>
        <taxon>Actinomycetes</taxon>
        <taxon>Pseudonocardiales</taxon>
        <taxon>Pseudonocardiaceae</taxon>
        <taxon>Amycolatopsis</taxon>
        <taxon>Amycolatopsis japonica group</taxon>
    </lineage>
</organism>
<keyword evidence="1" id="KW-0472">Membrane</keyword>
<protein>
    <submittedName>
        <fullName evidence="3">Conserved putative membrane protein</fullName>
    </submittedName>
</protein>
<dbReference type="Pfam" id="PF20182">
    <property type="entry name" value="DUF6545"/>
    <property type="match status" value="1"/>
</dbReference>
<feature type="transmembrane region" description="Helical" evidence="1">
    <location>
        <begin position="137"/>
        <end position="160"/>
    </location>
</feature>
<feature type="domain" description="DUF6545" evidence="2">
    <location>
        <begin position="242"/>
        <end position="368"/>
    </location>
</feature>
<gene>
    <name evidence="3" type="ORF">AJAP_12325</name>
</gene>
<evidence type="ECO:0000256" key="1">
    <source>
        <dbReference type="SAM" id="Phobius"/>
    </source>
</evidence>
<feature type="transmembrane region" description="Helical" evidence="1">
    <location>
        <begin position="172"/>
        <end position="194"/>
    </location>
</feature>
<feature type="transmembrane region" description="Helical" evidence="1">
    <location>
        <begin position="98"/>
        <end position="117"/>
    </location>
</feature>
<dbReference type="InterPro" id="IPR050039">
    <property type="entry name" value="MAB_1171c-like"/>
</dbReference>
<dbReference type="STRING" id="208439.AJAP_12325"/>